<dbReference type="VEuPathDB" id="FungiDB:A9K55_001842"/>
<feature type="region of interest" description="Disordered" evidence="1">
    <location>
        <begin position="1"/>
        <end position="25"/>
    </location>
</feature>
<evidence type="ECO:0000313" key="3">
    <source>
        <dbReference type="Proteomes" id="UP000323067"/>
    </source>
</evidence>
<name>A0A2H4SRL2_CORMI</name>
<reference evidence="2 3" key="1">
    <citation type="journal article" date="2017" name="BMC Genomics">
        <title>Chromosome level assembly and secondary metabolite potential of the parasitic fungus Cordyceps militaris.</title>
        <authorList>
            <person name="Kramer G.J."/>
            <person name="Nodwell J.R."/>
        </authorList>
    </citation>
    <scope>NUCLEOTIDE SEQUENCE [LARGE SCALE GENOMIC DNA]</scope>
    <source>
        <strain evidence="2 3">ATCC 34164</strain>
    </source>
</reference>
<feature type="compositionally biased region" description="Basic and acidic residues" evidence="1">
    <location>
        <begin position="1"/>
        <end position="13"/>
    </location>
</feature>
<evidence type="ECO:0000313" key="2">
    <source>
        <dbReference type="EMBL" id="ATY65757.1"/>
    </source>
</evidence>
<evidence type="ECO:0000256" key="1">
    <source>
        <dbReference type="SAM" id="MobiDB-lite"/>
    </source>
</evidence>
<proteinExistence type="predicted"/>
<protein>
    <submittedName>
        <fullName evidence="2">Uncharacterized protein</fullName>
    </submittedName>
</protein>
<sequence length="59" mass="6633">MERGFSLFRDDRPLAGPPTGHCTPLLQRIKPNTLVVDTLKIKTNDSSCDWAESEHFHPG</sequence>
<dbReference type="AlphaFoldDB" id="A0A2H4SRL2"/>
<dbReference type="EMBL" id="CP023326">
    <property type="protein sequence ID" value="ATY65757.1"/>
    <property type="molecule type" value="Genomic_DNA"/>
</dbReference>
<gene>
    <name evidence="2" type="ORF">A9K55_001842</name>
</gene>
<dbReference type="Proteomes" id="UP000323067">
    <property type="component" value="Chromosome iii"/>
</dbReference>
<organism evidence="2 3">
    <name type="scientific">Cordyceps militaris</name>
    <name type="common">Caterpillar fungus</name>
    <name type="synonym">Clavaria militaris</name>
    <dbReference type="NCBI Taxonomy" id="73501"/>
    <lineage>
        <taxon>Eukaryota</taxon>
        <taxon>Fungi</taxon>
        <taxon>Dikarya</taxon>
        <taxon>Ascomycota</taxon>
        <taxon>Pezizomycotina</taxon>
        <taxon>Sordariomycetes</taxon>
        <taxon>Hypocreomycetidae</taxon>
        <taxon>Hypocreales</taxon>
        <taxon>Cordycipitaceae</taxon>
        <taxon>Cordyceps</taxon>
    </lineage>
</organism>
<accession>A0A2H4SRL2</accession>